<dbReference type="OrthoDB" id="6073114at2759"/>
<comment type="similarity">
    <text evidence="1">Belongs to the tubulin family.</text>
</comment>
<dbReference type="InterPro" id="IPR023123">
    <property type="entry name" value="Tubulin_C"/>
</dbReference>
<protein>
    <submittedName>
        <fullName evidence="6">Uncharacterized protein</fullName>
    </submittedName>
</protein>
<dbReference type="Gene3D" id="1.10.287.600">
    <property type="entry name" value="Helix hairpin bin"/>
    <property type="match status" value="1"/>
</dbReference>
<dbReference type="PROSITE" id="PS51257">
    <property type="entry name" value="PROKAR_LIPOPROTEIN"/>
    <property type="match status" value="1"/>
</dbReference>
<name>A0A835I4Q8_9MAGN</name>
<proteinExistence type="inferred from homology"/>
<gene>
    <name evidence="6" type="ORF">IFM89_027771</name>
</gene>
<evidence type="ECO:0000256" key="1">
    <source>
        <dbReference type="ARBA" id="ARBA00009636"/>
    </source>
</evidence>
<dbReference type="GO" id="GO:0005874">
    <property type="term" value="C:microtubule"/>
    <property type="evidence" value="ECO:0007669"/>
    <property type="project" value="UniProtKB-KW"/>
</dbReference>
<keyword evidence="5" id="KW-0175">Coiled coil</keyword>
<keyword evidence="7" id="KW-1185">Reference proteome</keyword>
<sequence length="123" mass="14351">MKSHPQMFLRELNGVVFWTLACAVVIDNSNFHTFLHTFRQATGWQNELVLSIVHEPILEPNLFVSTVIVCGKVFLHWYIGEGMNEMEFTEAECNMNDLVSEYQQYQDAIVEEEVDYEDDVEEN</sequence>
<organism evidence="6 7">
    <name type="scientific">Coptis chinensis</name>
    <dbReference type="NCBI Taxonomy" id="261450"/>
    <lineage>
        <taxon>Eukaryota</taxon>
        <taxon>Viridiplantae</taxon>
        <taxon>Streptophyta</taxon>
        <taxon>Embryophyta</taxon>
        <taxon>Tracheophyta</taxon>
        <taxon>Spermatophyta</taxon>
        <taxon>Magnoliopsida</taxon>
        <taxon>Ranunculales</taxon>
        <taxon>Ranunculaceae</taxon>
        <taxon>Coptidoideae</taxon>
        <taxon>Coptis</taxon>
    </lineage>
</organism>
<feature type="coiled-coil region" evidence="5">
    <location>
        <begin position="88"/>
        <end position="115"/>
    </location>
</feature>
<dbReference type="InterPro" id="IPR008280">
    <property type="entry name" value="Tub_FtsZ_C"/>
</dbReference>
<dbReference type="PANTHER" id="PTHR36527">
    <property type="entry name" value="OS01G0282866 PROTEIN"/>
    <property type="match status" value="1"/>
</dbReference>
<dbReference type="AlphaFoldDB" id="A0A835I4Q8"/>
<comment type="caution">
    <text evidence="6">The sequence shown here is derived from an EMBL/GenBank/DDBJ whole genome shotgun (WGS) entry which is preliminary data.</text>
</comment>
<evidence type="ECO:0000256" key="4">
    <source>
        <dbReference type="ARBA" id="ARBA00023134"/>
    </source>
</evidence>
<keyword evidence="2" id="KW-0493">Microtubule</keyword>
<keyword evidence="4" id="KW-0342">GTP-binding</keyword>
<evidence type="ECO:0000313" key="6">
    <source>
        <dbReference type="EMBL" id="KAF9611221.1"/>
    </source>
</evidence>
<dbReference type="PANTHER" id="PTHR36527:SF3">
    <property type="entry name" value="OS01G0282866 PROTEIN"/>
    <property type="match status" value="1"/>
</dbReference>
<dbReference type="Proteomes" id="UP000631114">
    <property type="component" value="Unassembled WGS sequence"/>
</dbReference>
<dbReference type="GO" id="GO:0005525">
    <property type="term" value="F:GTP binding"/>
    <property type="evidence" value="ECO:0007669"/>
    <property type="project" value="UniProtKB-KW"/>
</dbReference>
<evidence type="ECO:0000313" key="7">
    <source>
        <dbReference type="Proteomes" id="UP000631114"/>
    </source>
</evidence>
<keyword evidence="3" id="KW-0547">Nucleotide-binding</keyword>
<evidence type="ECO:0000256" key="2">
    <source>
        <dbReference type="ARBA" id="ARBA00022701"/>
    </source>
</evidence>
<dbReference type="EMBL" id="JADFTS010000004">
    <property type="protein sequence ID" value="KAF9611221.1"/>
    <property type="molecule type" value="Genomic_DNA"/>
</dbReference>
<evidence type="ECO:0000256" key="5">
    <source>
        <dbReference type="SAM" id="Coils"/>
    </source>
</evidence>
<reference evidence="6 7" key="1">
    <citation type="submission" date="2020-10" db="EMBL/GenBank/DDBJ databases">
        <title>The Coptis chinensis genome and diversification of protoberbering-type alkaloids.</title>
        <authorList>
            <person name="Wang B."/>
            <person name="Shu S."/>
            <person name="Song C."/>
            <person name="Liu Y."/>
        </authorList>
    </citation>
    <scope>NUCLEOTIDE SEQUENCE [LARGE SCALE GENOMIC DNA]</scope>
    <source>
        <strain evidence="6">HL-2020</strain>
        <tissue evidence="6">Leaf</tissue>
    </source>
</reference>
<evidence type="ECO:0000256" key="3">
    <source>
        <dbReference type="ARBA" id="ARBA00022741"/>
    </source>
</evidence>
<dbReference type="SUPFAM" id="SSF55307">
    <property type="entry name" value="Tubulin C-terminal domain-like"/>
    <property type="match status" value="1"/>
</dbReference>
<accession>A0A835I4Q8</accession>